<dbReference type="EMBL" id="CP101114">
    <property type="protein sequence ID" value="UTO28388.1"/>
    <property type="molecule type" value="Genomic_DNA"/>
</dbReference>
<evidence type="ECO:0000313" key="4">
    <source>
        <dbReference type="Proteomes" id="UP001059475"/>
    </source>
</evidence>
<dbReference type="PANTHER" id="PTHR12169:SF6">
    <property type="entry name" value="AFG1-LIKE ATPASE"/>
    <property type="match status" value="1"/>
</dbReference>
<organism evidence="3 4">
    <name type="scientific">Bartonella harrusi</name>
    <dbReference type="NCBI Taxonomy" id="2961895"/>
    <lineage>
        <taxon>Bacteria</taxon>
        <taxon>Pseudomonadati</taxon>
        <taxon>Pseudomonadota</taxon>
        <taxon>Alphaproteobacteria</taxon>
        <taxon>Hyphomicrobiales</taxon>
        <taxon>Bartonellaceae</taxon>
        <taxon>Bartonella</taxon>
    </lineage>
</organism>
<name>A0ABY5EWT9_9HYPH</name>
<evidence type="ECO:0000313" key="3">
    <source>
        <dbReference type="EMBL" id="UTO28388.1"/>
    </source>
</evidence>
<reference evidence="3" key="1">
    <citation type="submission" date="2022-07" db="EMBL/GenBank/DDBJ databases">
        <title>First report of Bartonella spp. in marsupials in Brazil, with a description of Bartonella harrusi sp. nov. and new proposal for taxonomic reclassification of species of the genus Bartonella.</title>
        <authorList>
            <person name="Amaral R.B."/>
        </authorList>
    </citation>
    <scope>NUCLEOTIDE SEQUENCE</scope>
    <source>
        <strain evidence="3">117A</strain>
    </source>
</reference>
<keyword evidence="3" id="KW-0131">Cell cycle</keyword>
<dbReference type="NCBIfam" id="NF040713">
    <property type="entry name" value="ZapE"/>
    <property type="match status" value="1"/>
</dbReference>
<dbReference type="InterPro" id="IPR005654">
    <property type="entry name" value="ATPase_AFG1-like"/>
</dbReference>
<accession>A0ABY5EWT9</accession>
<keyword evidence="3" id="KW-0132">Cell division</keyword>
<keyword evidence="1" id="KW-0547">Nucleotide-binding</keyword>
<dbReference type="Proteomes" id="UP001059475">
    <property type="component" value="Chromosome"/>
</dbReference>
<evidence type="ECO:0000256" key="1">
    <source>
        <dbReference type="ARBA" id="ARBA00022741"/>
    </source>
</evidence>
<dbReference type="GO" id="GO:0051301">
    <property type="term" value="P:cell division"/>
    <property type="evidence" value="ECO:0007669"/>
    <property type="project" value="UniProtKB-KW"/>
</dbReference>
<gene>
    <name evidence="3" type="primary">zapE</name>
    <name evidence="3" type="ORF">NMK50_09740</name>
</gene>
<dbReference type="Gene3D" id="3.40.50.300">
    <property type="entry name" value="P-loop containing nucleotide triphosphate hydrolases"/>
    <property type="match status" value="1"/>
</dbReference>
<keyword evidence="2" id="KW-0067">ATP-binding</keyword>
<dbReference type="PANTHER" id="PTHR12169">
    <property type="entry name" value="ATPASE N2B"/>
    <property type="match status" value="1"/>
</dbReference>
<dbReference type="Pfam" id="PF03969">
    <property type="entry name" value="AFG1_ATPase"/>
    <property type="match status" value="1"/>
</dbReference>
<sequence length="391" mass="45549">MVLVSGRYKELVYKGKINFDPAQLALAEHFDHLLQNIMEQNVSRPWLFWHFFKKKKQNFFRCSRQSDNSSRGLYIYGEVGRGKTMLMDLFFSCLPQERKKRAHFNDFMADVHERINFYRQISANGKAGKDNPILVVAEDLAQEARVLCFDEFSVTDIADAMVLGRLISALFDKGVFFVATSNVAPDNLYYNGLNRELFLPFIQILKVHVRIVNLDAKTDYRLEKSNLQHVYITPLGLEANERMDQAWALVLEGQKETSDELAIRRRFIHIPRSGGGCARFDYQDLCAKPLAAAEYLALAGRYHTIFIDNVPVMDDTCRNETKRFILLIDILYERYIRLFMSAADVLENLYKGRAQTTETFEFKRTQSRLFEMQSQDYLKFWAEHFLLKGES</sequence>
<dbReference type="RefSeq" id="WP_254770293.1">
    <property type="nucleotide sequence ID" value="NZ_CP101114.1"/>
</dbReference>
<protein>
    <submittedName>
        <fullName evidence="3">Cell division protein ZapE</fullName>
    </submittedName>
</protein>
<dbReference type="SUPFAM" id="SSF52540">
    <property type="entry name" value="P-loop containing nucleoside triphosphate hydrolases"/>
    <property type="match status" value="1"/>
</dbReference>
<keyword evidence="4" id="KW-1185">Reference proteome</keyword>
<proteinExistence type="predicted"/>
<evidence type="ECO:0000256" key="2">
    <source>
        <dbReference type="ARBA" id="ARBA00022840"/>
    </source>
</evidence>
<dbReference type="InterPro" id="IPR027417">
    <property type="entry name" value="P-loop_NTPase"/>
</dbReference>